<dbReference type="InterPro" id="IPR015422">
    <property type="entry name" value="PyrdxlP-dep_Trfase_small"/>
</dbReference>
<dbReference type="AlphaFoldDB" id="A0A518B208"/>
<dbReference type="EMBL" id="CP036279">
    <property type="protein sequence ID" value="QDU60982.1"/>
    <property type="molecule type" value="Genomic_DNA"/>
</dbReference>
<dbReference type="Proteomes" id="UP000317093">
    <property type="component" value="Chromosome"/>
</dbReference>
<dbReference type="SUPFAM" id="SSF53383">
    <property type="entry name" value="PLP-dependent transferases"/>
    <property type="match status" value="1"/>
</dbReference>
<dbReference type="PANTHER" id="PTHR43092:SF2">
    <property type="entry name" value="HERCYNYLCYSTEINE SULFOXIDE LYASE"/>
    <property type="match status" value="1"/>
</dbReference>
<dbReference type="RefSeq" id="WP_145257632.1">
    <property type="nucleotide sequence ID" value="NZ_CP036279.1"/>
</dbReference>
<gene>
    <name evidence="3" type="primary">cefD</name>
    <name evidence="3" type="ORF">Pan216_18350</name>
</gene>
<organism evidence="3 4">
    <name type="scientific">Kolteria novifilia</name>
    <dbReference type="NCBI Taxonomy" id="2527975"/>
    <lineage>
        <taxon>Bacteria</taxon>
        <taxon>Pseudomonadati</taxon>
        <taxon>Planctomycetota</taxon>
        <taxon>Planctomycetia</taxon>
        <taxon>Kolteriales</taxon>
        <taxon>Kolteriaceae</taxon>
        <taxon>Kolteria</taxon>
    </lineage>
</organism>
<protein>
    <submittedName>
        <fullName evidence="3">Isopenicillin N epimerase</fullName>
        <ecNumber evidence="3">5.1.1.17</ecNumber>
    </submittedName>
</protein>
<dbReference type="InterPro" id="IPR000192">
    <property type="entry name" value="Aminotrans_V_dom"/>
</dbReference>
<sequence length="399" mass="45217">MTLRDETWLEHRSRLCMEPGVVYLNTGSYSVLPRPVAEKLADWREHLARAPLDFYWRRVPDTIQEARRAFAGYLGADPLALVFFANVTQALNAAASSLSLPPGSRIAMSDHEYGAMQFMWRELAKRHQWTLDEVRIPVDVAEPEEIVDRFRRVLKPETRALFFSHVTSPSGLVMPAKRLCALARQRGILSLVDGAHAPGMLDLDLAEIGADFYGGNGHKWFMAPVGVGFLHVHESVKATLRPFMTSWGWKFDPERPDDDSGWGASYWARQFEFQGTTDRSPQMVIPEVIAFRDSIGEEAIRRRSRELASHARARLLEVGWSPATSDHPELSGALVTCDVPKVDALRTREWFWNEGRVEMVASSGASRHFVRMSTAWFVTTDEIDQAVELISRCPWHELT</sequence>
<dbReference type="KEGG" id="knv:Pan216_18350"/>
<reference evidence="3 4" key="1">
    <citation type="submission" date="2019-02" db="EMBL/GenBank/DDBJ databases">
        <title>Deep-cultivation of Planctomycetes and their phenomic and genomic characterization uncovers novel biology.</title>
        <authorList>
            <person name="Wiegand S."/>
            <person name="Jogler M."/>
            <person name="Boedeker C."/>
            <person name="Pinto D."/>
            <person name="Vollmers J."/>
            <person name="Rivas-Marin E."/>
            <person name="Kohn T."/>
            <person name="Peeters S.H."/>
            <person name="Heuer A."/>
            <person name="Rast P."/>
            <person name="Oberbeckmann S."/>
            <person name="Bunk B."/>
            <person name="Jeske O."/>
            <person name="Meyerdierks A."/>
            <person name="Storesund J.E."/>
            <person name="Kallscheuer N."/>
            <person name="Luecker S."/>
            <person name="Lage O.M."/>
            <person name="Pohl T."/>
            <person name="Merkel B.J."/>
            <person name="Hornburger P."/>
            <person name="Mueller R.-W."/>
            <person name="Bruemmer F."/>
            <person name="Labrenz M."/>
            <person name="Spormann A.M."/>
            <person name="Op den Camp H."/>
            <person name="Overmann J."/>
            <person name="Amann R."/>
            <person name="Jetten M.S.M."/>
            <person name="Mascher T."/>
            <person name="Medema M.H."/>
            <person name="Devos D.P."/>
            <person name="Kaster A.-K."/>
            <person name="Ovreas L."/>
            <person name="Rohde M."/>
            <person name="Galperin M.Y."/>
            <person name="Jogler C."/>
        </authorList>
    </citation>
    <scope>NUCLEOTIDE SEQUENCE [LARGE SCALE GENOMIC DNA]</scope>
    <source>
        <strain evidence="3 4">Pan216</strain>
    </source>
</reference>
<dbReference type="PANTHER" id="PTHR43092">
    <property type="entry name" value="L-CYSTEINE DESULFHYDRASE"/>
    <property type="match status" value="1"/>
</dbReference>
<dbReference type="Gene3D" id="3.40.640.10">
    <property type="entry name" value="Type I PLP-dependent aspartate aminotransferase-like (Major domain)"/>
    <property type="match status" value="1"/>
</dbReference>
<dbReference type="InterPro" id="IPR015421">
    <property type="entry name" value="PyrdxlP-dep_Trfase_major"/>
</dbReference>
<accession>A0A518B208</accession>
<dbReference type="Gene3D" id="3.90.1150.10">
    <property type="entry name" value="Aspartate Aminotransferase, domain 1"/>
    <property type="match status" value="1"/>
</dbReference>
<dbReference type="Pfam" id="PF00266">
    <property type="entry name" value="Aminotran_5"/>
    <property type="match status" value="1"/>
</dbReference>
<keyword evidence="4" id="KW-1185">Reference proteome</keyword>
<evidence type="ECO:0000259" key="2">
    <source>
        <dbReference type="Pfam" id="PF00266"/>
    </source>
</evidence>
<evidence type="ECO:0000256" key="1">
    <source>
        <dbReference type="ARBA" id="ARBA00022898"/>
    </source>
</evidence>
<keyword evidence="1" id="KW-0663">Pyridoxal phosphate</keyword>
<dbReference type="InterPro" id="IPR015424">
    <property type="entry name" value="PyrdxlP-dep_Trfase"/>
</dbReference>
<proteinExistence type="predicted"/>
<name>A0A518B208_9BACT</name>
<feature type="domain" description="Aminotransferase class V" evidence="2">
    <location>
        <begin position="58"/>
        <end position="349"/>
    </location>
</feature>
<dbReference type="GO" id="GO:0045439">
    <property type="term" value="F:isopenicillin-N epimerase activity"/>
    <property type="evidence" value="ECO:0007669"/>
    <property type="project" value="UniProtKB-EC"/>
</dbReference>
<keyword evidence="3" id="KW-0413">Isomerase</keyword>
<evidence type="ECO:0000313" key="4">
    <source>
        <dbReference type="Proteomes" id="UP000317093"/>
    </source>
</evidence>
<dbReference type="EC" id="5.1.1.17" evidence="3"/>
<evidence type="ECO:0000313" key="3">
    <source>
        <dbReference type="EMBL" id="QDU60982.1"/>
    </source>
</evidence>
<dbReference type="OrthoDB" id="250246at2"/>